<keyword evidence="2 4" id="KW-1133">Transmembrane helix</keyword>
<dbReference type="InterPro" id="IPR020846">
    <property type="entry name" value="MFS_dom"/>
</dbReference>
<accession>A0A845SGK1</accession>
<feature type="transmembrane region" description="Helical" evidence="4">
    <location>
        <begin position="412"/>
        <end position="431"/>
    </location>
</feature>
<gene>
    <name evidence="6" type="ORF">GRH90_04795</name>
</gene>
<dbReference type="PROSITE" id="PS50850">
    <property type="entry name" value="MFS"/>
    <property type="match status" value="1"/>
</dbReference>
<reference evidence="6 7" key="2">
    <citation type="submission" date="2020-02" db="EMBL/GenBank/DDBJ databases">
        <title>The new genus of Enterobacteriales.</title>
        <authorList>
            <person name="Kim I.S."/>
        </authorList>
    </citation>
    <scope>NUCLEOTIDE SEQUENCE [LARGE SCALE GENOMIC DNA]</scope>
    <source>
        <strain evidence="6 7">SAP-6</strain>
    </source>
</reference>
<dbReference type="InterPro" id="IPR011701">
    <property type="entry name" value="MFS"/>
</dbReference>
<feature type="transmembrane region" description="Helical" evidence="4">
    <location>
        <begin position="196"/>
        <end position="215"/>
    </location>
</feature>
<feature type="transmembrane region" description="Helical" evidence="4">
    <location>
        <begin position="349"/>
        <end position="372"/>
    </location>
</feature>
<organism evidence="6 7">
    <name type="scientific">Acerihabitans arboris</name>
    <dbReference type="NCBI Taxonomy" id="2691583"/>
    <lineage>
        <taxon>Bacteria</taxon>
        <taxon>Pseudomonadati</taxon>
        <taxon>Pseudomonadota</taxon>
        <taxon>Gammaproteobacteria</taxon>
        <taxon>Enterobacterales</taxon>
        <taxon>Pectobacteriaceae</taxon>
        <taxon>Acerihabitans</taxon>
    </lineage>
</organism>
<name>A0A845SGK1_9GAMM</name>
<protein>
    <submittedName>
        <fullName evidence="6">MFS transporter</fullName>
    </submittedName>
</protein>
<feature type="transmembrane region" description="Helical" evidence="4">
    <location>
        <begin position="105"/>
        <end position="124"/>
    </location>
</feature>
<dbReference type="PANTHER" id="PTHR11360:SF290">
    <property type="entry name" value="MONOCARBOXYLATE MFS PERMEASE"/>
    <property type="match status" value="1"/>
</dbReference>
<dbReference type="Gene3D" id="1.20.1250.20">
    <property type="entry name" value="MFS general substrate transporter like domains"/>
    <property type="match status" value="2"/>
</dbReference>
<feature type="transmembrane region" description="Helical" evidence="4">
    <location>
        <begin position="384"/>
        <end position="406"/>
    </location>
</feature>
<keyword evidence="1 4" id="KW-0812">Transmembrane</keyword>
<reference evidence="6 7" key="1">
    <citation type="submission" date="2019-12" db="EMBL/GenBank/DDBJ databases">
        <authorList>
            <person name="Lee S.D."/>
        </authorList>
    </citation>
    <scope>NUCLEOTIDE SEQUENCE [LARGE SCALE GENOMIC DNA]</scope>
    <source>
        <strain evidence="6 7">SAP-6</strain>
    </source>
</reference>
<feature type="transmembrane region" description="Helical" evidence="4">
    <location>
        <begin position="165"/>
        <end position="190"/>
    </location>
</feature>
<dbReference type="Proteomes" id="UP000461443">
    <property type="component" value="Unassembled WGS sequence"/>
</dbReference>
<dbReference type="AlphaFoldDB" id="A0A845SGK1"/>
<dbReference type="GO" id="GO:0022857">
    <property type="term" value="F:transmembrane transporter activity"/>
    <property type="evidence" value="ECO:0007669"/>
    <property type="project" value="InterPro"/>
</dbReference>
<feature type="transmembrane region" description="Helical" evidence="4">
    <location>
        <begin position="73"/>
        <end position="93"/>
    </location>
</feature>
<dbReference type="InterPro" id="IPR050327">
    <property type="entry name" value="Proton-linked_MCT"/>
</dbReference>
<feature type="transmembrane region" description="Helical" evidence="4">
    <location>
        <begin position="288"/>
        <end position="312"/>
    </location>
</feature>
<evidence type="ECO:0000256" key="3">
    <source>
        <dbReference type="ARBA" id="ARBA00023136"/>
    </source>
</evidence>
<evidence type="ECO:0000259" key="5">
    <source>
        <dbReference type="PROSITE" id="PS50850"/>
    </source>
</evidence>
<dbReference type="RefSeq" id="WP_162364766.1">
    <property type="nucleotide sequence ID" value="NZ_WUBS01000003.1"/>
</dbReference>
<dbReference type="SUPFAM" id="SSF103473">
    <property type="entry name" value="MFS general substrate transporter"/>
    <property type="match status" value="1"/>
</dbReference>
<sequence>MTGQEKKLALPQKSRDLATRGDDLLSATKSSFGPHGWTIIFFQALMFWLAAGAVTHGLNVILPALSNTFTLDYNALLALATPASWASILAGPLCARLCEKKGPKFNIVFCLIACGLCFGLLGYWGTLTGFTVLFAGVCFFGTGFAYLGGTALIANWFIHKQGLALGWCTMGQTFSSAFFVPVLAGFFSWFGVHNGFWGVSLLMFVTALLVALFAANKPEDIGCAPDNAPITVEELAERVREHKDYICPVTTGQLLRMKDVWFMGIATGGIYIMLVGVVSQMVPRLMDMGFALSTAIFYMTLSALFGTFGAYGWGWLNQKVGIKAAIMIYTLWWMVSVVINIFQFNALTLWISLLMIGFSLAGATNLSTALIATKFPRRTYIRAIGIIAPIQSIVRCFAFSILAVGLTYLGGYAGAYLLLVAVGAVTLILIWQTDVTPIETLPATPGEQPGIR</sequence>
<feature type="transmembrane region" description="Helical" evidence="4">
    <location>
        <begin position="39"/>
        <end position="61"/>
    </location>
</feature>
<evidence type="ECO:0000256" key="4">
    <source>
        <dbReference type="SAM" id="Phobius"/>
    </source>
</evidence>
<proteinExistence type="predicted"/>
<dbReference type="InterPro" id="IPR036259">
    <property type="entry name" value="MFS_trans_sf"/>
</dbReference>
<evidence type="ECO:0000313" key="6">
    <source>
        <dbReference type="EMBL" id="NDL62074.1"/>
    </source>
</evidence>
<feature type="domain" description="Major facilitator superfamily (MFS) profile" evidence="5">
    <location>
        <begin position="245"/>
        <end position="452"/>
    </location>
</feature>
<keyword evidence="7" id="KW-1185">Reference proteome</keyword>
<keyword evidence="3 4" id="KW-0472">Membrane</keyword>
<evidence type="ECO:0000256" key="1">
    <source>
        <dbReference type="ARBA" id="ARBA00022692"/>
    </source>
</evidence>
<dbReference type="Pfam" id="PF07690">
    <property type="entry name" value="MFS_1"/>
    <property type="match status" value="1"/>
</dbReference>
<dbReference type="PANTHER" id="PTHR11360">
    <property type="entry name" value="MONOCARBOXYLATE TRANSPORTER"/>
    <property type="match status" value="1"/>
</dbReference>
<comment type="caution">
    <text evidence="6">The sequence shown here is derived from an EMBL/GenBank/DDBJ whole genome shotgun (WGS) entry which is preliminary data.</text>
</comment>
<evidence type="ECO:0000313" key="7">
    <source>
        <dbReference type="Proteomes" id="UP000461443"/>
    </source>
</evidence>
<feature type="transmembrane region" description="Helical" evidence="4">
    <location>
        <begin position="260"/>
        <end position="282"/>
    </location>
</feature>
<feature type="transmembrane region" description="Helical" evidence="4">
    <location>
        <begin position="130"/>
        <end position="158"/>
    </location>
</feature>
<dbReference type="EMBL" id="WUBS01000003">
    <property type="protein sequence ID" value="NDL62074.1"/>
    <property type="molecule type" value="Genomic_DNA"/>
</dbReference>
<evidence type="ECO:0000256" key="2">
    <source>
        <dbReference type="ARBA" id="ARBA00022989"/>
    </source>
</evidence>
<feature type="transmembrane region" description="Helical" evidence="4">
    <location>
        <begin position="324"/>
        <end position="343"/>
    </location>
</feature>